<dbReference type="InterPro" id="IPR011009">
    <property type="entry name" value="Kinase-like_dom_sf"/>
</dbReference>
<feature type="domain" description="Aminoglycoside phosphotransferase" evidence="1">
    <location>
        <begin position="97"/>
        <end position="158"/>
    </location>
</feature>
<keyword evidence="3" id="KW-1185">Reference proteome</keyword>
<dbReference type="Pfam" id="PF01636">
    <property type="entry name" value="APH"/>
    <property type="match status" value="1"/>
</dbReference>
<evidence type="ECO:0000259" key="1">
    <source>
        <dbReference type="Pfam" id="PF01636"/>
    </source>
</evidence>
<reference evidence="2 3" key="1">
    <citation type="submission" date="2019-02" db="EMBL/GenBank/DDBJ databases">
        <title>Draft genome sequences of novel Actinobacteria.</title>
        <authorList>
            <person name="Sahin N."/>
            <person name="Ay H."/>
            <person name="Saygin H."/>
        </authorList>
    </citation>
    <scope>NUCLEOTIDE SEQUENCE [LARGE SCALE GENOMIC DNA]</scope>
    <source>
        <strain evidence="2 3">16K104</strain>
    </source>
</reference>
<gene>
    <name evidence="2" type="ORF">E1218_04050</name>
</gene>
<dbReference type="InterPro" id="IPR002575">
    <property type="entry name" value="Aminoglycoside_PTrfase"/>
</dbReference>
<dbReference type="OrthoDB" id="3806873at2"/>
<dbReference type="Proteomes" id="UP000295172">
    <property type="component" value="Unassembled WGS sequence"/>
</dbReference>
<accession>A0A4R4XFT4</accession>
<sequence>MPPDTRTPLTEADAVTYATAAVGPIAHVEPVQGFAGNRTFRLHTAAGPVVYLKAGASVEDEARTCELARAADVPAPRILHVEPAYLLAAEVPGGPSASAAVLTQADLHPRQSYAVGDDLTGIIDWGDARYGDPPFDIAWFTMSGSAATGALLAGYVVELTGLDRTISMYRALSALMAIHAKHATGGEWIVPHITTIEAGLAGQLIRVPSWAPVAMVEAADGRSMSKTCRGSWWSRARMNADWSMTSRWRAITSAYVRWSKRMAAGFLFGSASYTPSVPFLATRRASAPSSTARWTAG</sequence>
<dbReference type="SUPFAM" id="SSF56112">
    <property type="entry name" value="Protein kinase-like (PK-like)"/>
    <property type="match status" value="1"/>
</dbReference>
<name>A0A4R4XFT4_9ACTN</name>
<organism evidence="2 3">
    <name type="scientific">Kribbella turkmenica</name>
    <dbReference type="NCBI Taxonomy" id="2530375"/>
    <lineage>
        <taxon>Bacteria</taxon>
        <taxon>Bacillati</taxon>
        <taxon>Actinomycetota</taxon>
        <taxon>Actinomycetes</taxon>
        <taxon>Propionibacteriales</taxon>
        <taxon>Kribbellaceae</taxon>
        <taxon>Kribbella</taxon>
    </lineage>
</organism>
<evidence type="ECO:0000313" key="2">
    <source>
        <dbReference type="EMBL" id="TDD29580.1"/>
    </source>
</evidence>
<evidence type="ECO:0000313" key="3">
    <source>
        <dbReference type="Proteomes" id="UP000295172"/>
    </source>
</evidence>
<dbReference type="EMBL" id="SMKR01000010">
    <property type="protein sequence ID" value="TDD29580.1"/>
    <property type="molecule type" value="Genomic_DNA"/>
</dbReference>
<protein>
    <recommendedName>
        <fullName evidence="1">Aminoglycoside phosphotransferase domain-containing protein</fullName>
    </recommendedName>
</protein>
<dbReference type="Gene3D" id="3.90.1200.10">
    <property type="match status" value="1"/>
</dbReference>
<proteinExistence type="predicted"/>
<comment type="caution">
    <text evidence="2">The sequence shown here is derived from an EMBL/GenBank/DDBJ whole genome shotgun (WGS) entry which is preliminary data.</text>
</comment>
<dbReference type="AlphaFoldDB" id="A0A4R4XFT4"/>